<reference evidence="2" key="2">
    <citation type="submission" date="2025-08" db="UniProtKB">
        <authorList>
            <consortium name="Ensembl"/>
        </authorList>
    </citation>
    <scope>IDENTIFICATION</scope>
</reference>
<evidence type="ECO:0000256" key="1">
    <source>
        <dbReference type="SAM" id="Phobius"/>
    </source>
</evidence>
<dbReference type="InParanoid" id="A0A2I3SE74"/>
<dbReference type="Ensembl" id="ENSPTRT00000110526.1">
    <property type="protein sequence ID" value="ENSPTRP00000075342.1"/>
    <property type="gene ID" value="ENSPTRG00000046423.1"/>
</dbReference>
<dbReference type="Bgee" id="ENSPTRG00000046423">
    <property type="expression patterns" value="Expressed in lung and 20 other cell types or tissues"/>
</dbReference>
<reference evidence="2 3" key="1">
    <citation type="journal article" date="2005" name="Nature">
        <title>Initial sequence of the chimpanzee genome and comparison with the human genome.</title>
        <authorList>
            <consortium name="Chimpanzee sequencing and analysis consortium"/>
        </authorList>
    </citation>
    <scope>NUCLEOTIDE SEQUENCE [LARGE SCALE GENOMIC DNA]</scope>
</reference>
<reference evidence="2" key="3">
    <citation type="submission" date="2025-09" db="UniProtKB">
        <authorList>
            <consortium name="Ensembl"/>
        </authorList>
    </citation>
    <scope>IDENTIFICATION</scope>
</reference>
<evidence type="ECO:0000313" key="2">
    <source>
        <dbReference type="Ensembl" id="ENSPTRP00000075342.1"/>
    </source>
</evidence>
<keyword evidence="1" id="KW-0472">Membrane</keyword>
<dbReference type="OMA" id="RQDFEWS"/>
<evidence type="ECO:0000313" key="3">
    <source>
        <dbReference type="Proteomes" id="UP000002277"/>
    </source>
</evidence>
<proteinExistence type="predicted"/>
<keyword evidence="1" id="KW-0812">Transmembrane</keyword>
<accession>A0A2I3SE74</accession>
<protein>
    <submittedName>
        <fullName evidence="2">Uncharacterized protein</fullName>
    </submittedName>
</protein>
<dbReference type="AlphaFoldDB" id="A0A2I3SE74"/>
<dbReference type="GeneTree" id="ENSGT00910000148752"/>
<organism evidence="2 3">
    <name type="scientific">Pan troglodytes</name>
    <name type="common">Chimpanzee</name>
    <dbReference type="NCBI Taxonomy" id="9598"/>
    <lineage>
        <taxon>Eukaryota</taxon>
        <taxon>Metazoa</taxon>
        <taxon>Chordata</taxon>
        <taxon>Craniata</taxon>
        <taxon>Vertebrata</taxon>
        <taxon>Euteleostomi</taxon>
        <taxon>Mammalia</taxon>
        <taxon>Eutheria</taxon>
        <taxon>Euarchontoglires</taxon>
        <taxon>Primates</taxon>
        <taxon>Haplorrhini</taxon>
        <taxon>Catarrhini</taxon>
        <taxon>Hominidae</taxon>
        <taxon>Pan</taxon>
    </lineage>
</organism>
<keyword evidence="3" id="KW-1185">Reference proteome</keyword>
<sequence length="79" mass="8785">MVSNTCRRLHVGLSLISPRVGMPRGGLMFLPLTLLSSPRQDFEWRVWGILLAVALGTLATPFALPCVVGQYLEWTQRCS</sequence>
<name>A0A2I3SE74_PANTR</name>
<feature type="transmembrane region" description="Helical" evidence="1">
    <location>
        <begin position="46"/>
        <end position="72"/>
    </location>
</feature>
<dbReference type="EMBL" id="AACZ04022887">
    <property type="status" value="NOT_ANNOTATED_CDS"/>
    <property type="molecule type" value="Genomic_DNA"/>
</dbReference>
<dbReference type="Proteomes" id="UP000002277">
    <property type="component" value="Chromosome 6"/>
</dbReference>
<keyword evidence="1" id="KW-1133">Transmembrane helix</keyword>